<evidence type="ECO:0000256" key="1">
    <source>
        <dbReference type="SAM" id="MobiDB-lite"/>
    </source>
</evidence>
<protein>
    <submittedName>
        <fullName evidence="2">Uncharacterized protein</fullName>
    </submittedName>
</protein>
<dbReference type="EMBL" id="BMQJ01000013">
    <property type="protein sequence ID" value="GGQ14812.1"/>
    <property type="molecule type" value="Genomic_DNA"/>
</dbReference>
<evidence type="ECO:0000313" key="2">
    <source>
        <dbReference type="EMBL" id="GGQ14812.1"/>
    </source>
</evidence>
<feature type="region of interest" description="Disordered" evidence="1">
    <location>
        <begin position="54"/>
        <end position="89"/>
    </location>
</feature>
<gene>
    <name evidence="2" type="ORF">GCM10010140_51400</name>
</gene>
<proteinExistence type="predicted"/>
<accession>A0ABQ2R5G7</accession>
<evidence type="ECO:0000313" key="3">
    <source>
        <dbReference type="Proteomes" id="UP000611554"/>
    </source>
</evidence>
<reference evidence="3" key="1">
    <citation type="journal article" date="2019" name="Int. J. Syst. Evol. Microbiol.">
        <title>The Global Catalogue of Microorganisms (GCM) 10K type strain sequencing project: providing services to taxonomists for standard genome sequencing and annotation.</title>
        <authorList>
            <consortium name="The Broad Institute Genomics Platform"/>
            <consortium name="The Broad Institute Genome Sequencing Center for Infectious Disease"/>
            <person name="Wu L."/>
            <person name="Ma J."/>
        </authorList>
    </citation>
    <scope>NUCLEOTIDE SEQUENCE [LARGE SCALE GENOMIC DNA]</scope>
    <source>
        <strain evidence="3">JCM 3115</strain>
    </source>
</reference>
<sequence length="89" mass="8969">MDGPAAFPPSGWSRRITRAVITLVRLAIGTGRCSPCTLRPFTRPVNSTAACPVDGQGRADGRGGAGGRAAVTGAGLELDDGDGLPRAPP</sequence>
<name>A0ABQ2R5G7_9ACTN</name>
<comment type="caution">
    <text evidence="2">The sequence shown here is derived from an EMBL/GenBank/DDBJ whole genome shotgun (WGS) entry which is preliminary data.</text>
</comment>
<organism evidence="2 3">
    <name type="scientific">Streptosporangium pseudovulgare</name>
    <dbReference type="NCBI Taxonomy" id="35765"/>
    <lineage>
        <taxon>Bacteria</taxon>
        <taxon>Bacillati</taxon>
        <taxon>Actinomycetota</taxon>
        <taxon>Actinomycetes</taxon>
        <taxon>Streptosporangiales</taxon>
        <taxon>Streptosporangiaceae</taxon>
        <taxon>Streptosporangium</taxon>
    </lineage>
</organism>
<dbReference type="Proteomes" id="UP000611554">
    <property type="component" value="Unassembled WGS sequence"/>
</dbReference>
<keyword evidence="3" id="KW-1185">Reference proteome</keyword>